<reference evidence="1" key="2">
    <citation type="submission" date="2011-11" db="EMBL/GenBank/DDBJ databases">
        <authorList>
            <person name="Barker E."/>
        </authorList>
    </citation>
    <scope>NUCLEOTIDE SEQUENCE</scope>
    <source>
        <strain evidence="1">Birmingham 1</strain>
    </source>
</reference>
<organism evidence="1">
    <name type="scientific">Candidatus Mycoplasma haematominutum 'Birmingham 1'</name>
    <dbReference type="NCBI Taxonomy" id="1116213"/>
    <lineage>
        <taxon>Bacteria</taxon>
        <taxon>Bacillati</taxon>
        <taxon>Mycoplasmatota</taxon>
        <taxon>Mollicutes</taxon>
        <taxon>Mycoplasmataceae</taxon>
        <taxon>Mycoplasma</taxon>
    </lineage>
</organism>
<name>G8C2Z2_9MOLU</name>
<sequence length="377" mass="45768">MFYLNKNGLKGYTVVNYLQTEKFREQIKPQIMKLINKKWIHKSSILPIFELKTKITESLNNKLDKDSIQKVNENCSYLGKWSEFFLENLINYCQDKKIKQWDQLDLRKNWKLVKKTTEESKKYFSHRVQKNMYLDWLLNLIEGGSSTVSSKYAFFLEQENFKNHKYSHIFLKIMDHFKAFLPHCKSYISWNKFTKLYTIKPSKDCKNECEVTGWEFDFFNSEDQHIVDFKFQKKSWDANWVWQLLLYVYLLDFYYGIQAKGITLINTFSGEKWSITLEELFEKNKTNYFFQLLKLEISDYEKIRFMNRILSCFKEWTEESKLEEIIANNFFCKTSDGQVDKYKSFIKKLNVQRQEVNFLSNIHSPKWVWEEWINFSN</sequence>
<reference evidence="1" key="1">
    <citation type="submission" date="2011-11" db="EMBL/GenBank/DDBJ databases">
        <title>Complete genome sequence of Candidatus Mycoplasma haemominutum.</title>
        <authorList>
            <person name="Barker E.N."/>
            <person name="Darby A.C."/>
            <person name="Helps C.R."/>
            <person name="Peters I.R."/>
            <person name="Hughes M.A."/>
            <person name="Radford A.D."/>
            <person name="Novacco M."/>
            <person name="Boretti F."/>
            <person name="Hofmann-Lehmann R."/>
            <person name="Tasker S."/>
        </authorList>
    </citation>
    <scope>NUCLEOTIDE SEQUENCE</scope>
    <source>
        <strain evidence="1">Birmingham 1</strain>
    </source>
</reference>
<dbReference type="KEGG" id="mhb:MHM_01720"/>
<protein>
    <submittedName>
        <fullName evidence="1">Uncharacterized protein</fullName>
    </submittedName>
</protein>
<accession>G8C2Z2</accession>
<gene>
    <name evidence="1" type="ORF">MHM_01720</name>
</gene>
<dbReference type="RefSeq" id="WP_015511555.1">
    <property type="nucleotide sequence ID" value="NC_021007.1"/>
</dbReference>
<proteinExistence type="predicted"/>
<dbReference type="HOGENOM" id="CLU_737363_0_0_14"/>
<evidence type="ECO:0000313" key="1">
    <source>
        <dbReference type="EMBL" id="CCE66690.1"/>
    </source>
</evidence>
<dbReference type="OrthoDB" id="394974at2"/>
<dbReference type="EMBL" id="HE613254">
    <property type="protein sequence ID" value="CCE66690.1"/>
    <property type="molecule type" value="Genomic_DNA"/>
</dbReference>
<dbReference type="AlphaFoldDB" id="G8C2Z2"/>
<dbReference type="PATRIC" id="fig|1116213.3.peg.183"/>